<evidence type="ECO:0000259" key="8">
    <source>
        <dbReference type="Pfam" id="PF10141"/>
    </source>
</evidence>
<keyword evidence="4" id="KW-0378">Hydrolase</keyword>
<dbReference type="Pfam" id="PF01368">
    <property type="entry name" value="DHH"/>
    <property type="match status" value="1"/>
</dbReference>
<evidence type="ECO:0000256" key="3">
    <source>
        <dbReference type="ARBA" id="ARBA00022722"/>
    </source>
</evidence>
<dbReference type="Pfam" id="PF17768">
    <property type="entry name" value="RecJ_OB"/>
    <property type="match status" value="1"/>
</dbReference>
<dbReference type="eggNOG" id="COG0608">
    <property type="taxonomic scope" value="Bacteria"/>
</dbReference>
<name>K9ETD9_9LACT</name>
<evidence type="ECO:0000259" key="9">
    <source>
        <dbReference type="Pfam" id="PF17768"/>
    </source>
</evidence>
<dbReference type="InterPro" id="IPR041122">
    <property type="entry name" value="RecJ_OB"/>
</dbReference>
<dbReference type="NCBIfam" id="TIGR00644">
    <property type="entry name" value="recJ"/>
    <property type="match status" value="1"/>
</dbReference>
<dbReference type="RefSeq" id="WP_003776612.1">
    <property type="nucleotide sequence ID" value="NZ_JH992957.1"/>
</dbReference>
<evidence type="ECO:0000313" key="11">
    <source>
        <dbReference type="Proteomes" id="UP000009875"/>
    </source>
</evidence>
<dbReference type="HOGENOM" id="CLU_009736_4_1_9"/>
<dbReference type="Pfam" id="PF02272">
    <property type="entry name" value="DHHA1"/>
    <property type="match status" value="1"/>
</dbReference>
<reference evidence="10 11" key="1">
    <citation type="submission" date="2012-09" db="EMBL/GenBank/DDBJ databases">
        <title>The Genome Sequence of Alloiococcus otitis ATCC 51267.</title>
        <authorList>
            <consortium name="The Broad Institute Genome Sequencing Platform"/>
            <person name="Earl A."/>
            <person name="Ward D."/>
            <person name="Feldgarden M."/>
            <person name="Gevers D."/>
            <person name="Huys G."/>
            <person name="Walker B."/>
            <person name="Young S.K."/>
            <person name="Zeng Q."/>
            <person name="Gargeya S."/>
            <person name="Fitzgerald M."/>
            <person name="Haas B."/>
            <person name="Abouelleil A."/>
            <person name="Alvarado L."/>
            <person name="Arachchi H.M."/>
            <person name="Berlin A.M."/>
            <person name="Chapman S.B."/>
            <person name="Goldberg J."/>
            <person name="Griggs A."/>
            <person name="Gujja S."/>
            <person name="Hansen M."/>
            <person name="Howarth C."/>
            <person name="Imamovic A."/>
            <person name="Larimer J."/>
            <person name="McCowen C."/>
            <person name="Montmayeur A."/>
            <person name="Murphy C."/>
            <person name="Neiman D."/>
            <person name="Pearson M."/>
            <person name="Priest M."/>
            <person name="Roberts A."/>
            <person name="Saif S."/>
            <person name="Shea T."/>
            <person name="Sisk P."/>
            <person name="Sykes S."/>
            <person name="Wortman J."/>
            <person name="Nusbaum C."/>
            <person name="Birren B."/>
        </authorList>
    </citation>
    <scope>NUCLEOTIDE SEQUENCE [LARGE SCALE GENOMIC DNA]</scope>
    <source>
        <strain evidence="10 11">ATCC 51267</strain>
    </source>
</reference>
<evidence type="ECO:0000256" key="1">
    <source>
        <dbReference type="ARBA" id="ARBA00005915"/>
    </source>
</evidence>
<gene>
    <name evidence="10" type="ORF">HMPREF9698_00289</name>
</gene>
<dbReference type="SUPFAM" id="SSF64182">
    <property type="entry name" value="DHH phosphoesterases"/>
    <property type="match status" value="1"/>
</dbReference>
<accession>K9ETD9</accession>
<organism evidence="10 11">
    <name type="scientific">Alloiococcus otitis ATCC 51267</name>
    <dbReference type="NCBI Taxonomy" id="883081"/>
    <lineage>
        <taxon>Bacteria</taxon>
        <taxon>Bacillati</taxon>
        <taxon>Bacillota</taxon>
        <taxon>Bacilli</taxon>
        <taxon>Lactobacillales</taxon>
        <taxon>Carnobacteriaceae</taxon>
        <taxon>Alloiococcus</taxon>
    </lineage>
</organism>
<dbReference type="GO" id="GO:0006310">
    <property type="term" value="P:DNA recombination"/>
    <property type="evidence" value="ECO:0007669"/>
    <property type="project" value="InterPro"/>
</dbReference>
<evidence type="ECO:0000256" key="2">
    <source>
        <dbReference type="ARBA" id="ARBA00019841"/>
    </source>
</evidence>
<dbReference type="AlphaFoldDB" id="K9ETD9"/>
<dbReference type="GO" id="GO:0008409">
    <property type="term" value="F:5'-3' exonuclease activity"/>
    <property type="evidence" value="ECO:0007669"/>
    <property type="project" value="InterPro"/>
</dbReference>
<evidence type="ECO:0000259" key="7">
    <source>
        <dbReference type="Pfam" id="PF02272"/>
    </source>
</evidence>
<dbReference type="InterPro" id="IPR003156">
    <property type="entry name" value="DHHA1_dom"/>
</dbReference>
<dbReference type="PANTHER" id="PTHR30255">
    <property type="entry name" value="SINGLE-STRANDED-DNA-SPECIFIC EXONUCLEASE RECJ"/>
    <property type="match status" value="1"/>
</dbReference>
<comment type="caution">
    <text evidence="10">The sequence shown here is derived from an EMBL/GenBank/DDBJ whole genome shotgun (WGS) entry which is preliminary data.</text>
</comment>
<dbReference type="GO" id="GO:0003676">
    <property type="term" value="F:nucleic acid binding"/>
    <property type="evidence" value="ECO:0007669"/>
    <property type="project" value="InterPro"/>
</dbReference>
<dbReference type="PANTHER" id="PTHR30255:SF2">
    <property type="entry name" value="SINGLE-STRANDED-DNA-SPECIFIC EXONUCLEASE RECJ"/>
    <property type="match status" value="1"/>
</dbReference>
<keyword evidence="3" id="KW-0540">Nuclease</keyword>
<dbReference type="Pfam" id="PF10141">
    <property type="entry name" value="ssDNA-exonuc_C"/>
    <property type="match status" value="1"/>
</dbReference>
<dbReference type="PATRIC" id="fig|883081.3.peg.291"/>
<feature type="domain" description="DHHA1" evidence="7">
    <location>
        <begin position="342"/>
        <end position="435"/>
    </location>
</feature>
<evidence type="ECO:0000313" key="10">
    <source>
        <dbReference type="EMBL" id="EKU94257.1"/>
    </source>
</evidence>
<dbReference type="Gene3D" id="3.90.1640.30">
    <property type="match status" value="1"/>
</dbReference>
<dbReference type="Proteomes" id="UP000009875">
    <property type="component" value="Unassembled WGS sequence"/>
</dbReference>
<dbReference type="InterPro" id="IPR004610">
    <property type="entry name" value="RecJ"/>
</dbReference>
<dbReference type="InterPro" id="IPR051673">
    <property type="entry name" value="SSDNA_exonuclease_RecJ"/>
</dbReference>
<feature type="domain" description="DDH" evidence="6">
    <location>
        <begin position="81"/>
        <end position="225"/>
    </location>
</feature>
<dbReference type="InterPro" id="IPR038763">
    <property type="entry name" value="DHH_sf"/>
</dbReference>
<proteinExistence type="inferred from homology"/>
<evidence type="ECO:0000256" key="5">
    <source>
        <dbReference type="ARBA" id="ARBA00022839"/>
    </source>
</evidence>
<sequence length="767" mass="85627">MSQLNWKLNTEVDKDLVKDLGGDLPYSDLFLELCLSRGLDTVEAIQSFTAKDPSQFHDPSSLYEIDKAGNRIFKAVEAGEKILIYGDYDADGVTSTAILYECLLTLGGLVTYYIPDRFNDGYGPNADRYQEFIDQGIDLIITVDNGVAGHEAVDLAMSQGVDVIISDHHGLPDQLPDALAVVHPAHPQGDYPFQDLAGAGVALKLSQYLLGEVPQEMLDLAAIGTVADMVSLTGENRTLVQFGLDQLKESQRLGLRRLITDLAIPFSEIDEETISFKLAPVLNAVGRLEDANQVVELLTSFEEERVASLSQHFIQVNEDRKTLVKESVAEALTSLNPNDHIHIVKADHWHQGVLGIMASRIVNETGKPAIVLKEFKKQGIVKGSARSVENFDLFAACSEVRELFVSFGGHQMAAGMTLETSRLDELRDFLNQRLAQLKEEIDIRPSLAIDGEISPDQVTLATIRELNLLKPFGQDNPKPQFILKNPPIKEVRRIGQDKSHLKLILDDQDRKLEGIGFSLGHLADFLDSKAQCQLVANLDKNVWQNQAKAQLMIQDIRLLSARIIDKRTNQLKKSLFTRTKASYICFNQAIASQVKPYLPSQAQLLTAQEAEAGQSLLEEVYLVDCPQSLGQFKELLPQISDKQVVLYFFKPSSLYFNGLPQPEEFNRVYKYLIGHKSLPLAQAQSRLPNYLQMTSVTFNLVIQVFLEVNFVKIESGRLLFEGSHQKIDLEATSTYQSMQAAMEAEEALLFSPKDQVRSYFDAELNKE</sequence>
<feature type="domain" description="Single-stranded-DNA-specific exonuclease RecJ C-terminal" evidence="8">
    <location>
        <begin position="563"/>
        <end position="760"/>
    </location>
</feature>
<feature type="domain" description="RecJ OB" evidence="9">
    <location>
        <begin position="449"/>
        <end position="555"/>
    </location>
</feature>
<evidence type="ECO:0000259" key="6">
    <source>
        <dbReference type="Pfam" id="PF01368"/>
    </source>
</evidence>
<evidence type="ECO:0000256" key="4">
    <source>
        <dbReference type="ARBA" id="ARBA00022801"/>
    </source>
</evidence>
<dbReference type="InterPro" id="IPR018779">
    <property type="entry name" value="RecJ_C"/>
</dbReference>
<keyword evidence="5 10" id="KW-0269">Exonuclease</keyword>
<dbReference type="EMBL" id="AGXA01000004">
    <property type="protein sequence ID" value="EKU94257.1"/>
    <property type="molecule type" value="Genomic_DNA"/>
</dbReference>
<comment type="similarity">
    <text evidence="1">Belongs to the RecJ family.</text>
</comment>
<dbReference type="InterPro" id="IPR001667">
    <property type="entry name" value="DDH_dom"/>
</dbReference>
<keyword evidence="11" id="KW-1185">Reference proteome</keyword>
<protein>
    <recommendedName>
        <fullName evidence="2">Single-stranded-DNA-specific exonuclease RecJ</fullName>
    </recommendedName>
</protein>
<dbReference type="GO" id="GO:0006281">
    <property type="term" value="P:DNA repair"/>
    <property type="evidence" value="ECO:0007669"/>
    <property type="project" value="InterPro"/>
</dbReference>
<dbReference type="OrthoDB" id="9809852at2"/>
<dbReference type="STRING" id="883081.HMPREF9698_00289"/>
<dbReference type="Gene3D" id="3.10.310.30">
    <property type="match status" value="1"/>
</dbReference>